<evidence type="ECO:0000313" key="5">
    <source>
        <dbReference type="EMBL" id="RPA71777.1"/>
    </source>
</evidence>
<dbReference type="PROSITE" id="PS50011">
    <property type="entry name" value="PROTEIN_KINASE_DOM"/>
    <property type="match status" value="1"/>
</dbReference>
<keyword evidence="2" id="KW-0072">Autophagy</keyword>
<keyword evidence="6" id="KW-1185">Reference proteome</keyword>
<reference evidence="5 6" key="1">
    <citation type="journal article" date="2018" name="Nat. Ecol. Evol.">
        <title>Pezizomycetes genomes reveal the molecular basis of ectomycorrhizal truffle lifestyle.</title>
        <authorList>
            <person name="Murat C."/>
            <person name="Payen T."/>
            <person name="Noel B."/>
            <person name="Kuo A."/>
            <person name="Morin E."/>
            <person name="Chen J."/>
            <person name="Kohler A."/>
            <person name="Krizsan K."/>
            <person name="Balestrini R."/>
            <person name="Da Silva C."/>
            <person name="Montanini B."/>
            <person name="Hainaut M."/>
            <person name="Levati E."/>
            <person name="Barry K.W."/>
            <person name="Belfiori B."/>
            <person name="Cichocki N."/>
            <person name="Clum A."/>
            <person name="Dockter R.B."/>
            <person name="Fauchery L."/>
            <person name="Guy J."/>
            <person name="Iotti M."/>
            <person name="Le Tacon F."/>
            <person name="Lindquist E.A."/>
            <person name="Lipzen A."/>
            <person name="Malagnac F."/>
            <person name="Mello A."/>
            <person name="Molinier V."/>
            <person name="Miyauchi S."/>
            <person name="Poulain J."/>
            <person name="Riccioni C."/>
            <person name="Rubini A."/>
            <person name="Sitrit Y."/>
            <person name="Splivallo R."/>
            <person name="Traeger S."/>
            <person name="Wang M."/>
            <person name="Zifcakova L."/>
            <person name="Wipf D."/>
            <person name="Zambonelli A."/>
            <person name="Paolocci F."/>
            <person name="Nowrousian M."/>
            <person name="Ottonello S."/>
            <person name="Baldrian P."/>
            <person name="Spatafora J.W."/>
            <person name="Henrissat B."/>
            <person name="Nagy L.G."/>
            <person name="Aury J.M."/>
            <person name="Wincker P."/>
            <person name="Grigoriev I.V."/>
            <person name="Bonfante P."/>
            <person name="Martin F.M."/>
        </authorList>
    </citation>
    <scope>NUCLEOTIDE SEQUENCE [LARGE SCALE GENOMIC DNA]</scope>
    <source>
        <strain evidence="5 6">RN42</strain>
    </source>
</reference>
<protein>
    <recommendedName>
        <fullName evidence="3">Autophagy-related protein 1</fullName>
    </recommendedName>
</protein>
<evidence type="ECO:0000313" key="6">
    <source>
        <dbReference type="Proteomes" id="UP000275078"/>
    </source>
</evidence>
<dbReference type="InterPro" id="IPR008271">
    <property type="entry name" value="Ser/Thr_kinase_AS"/>
</dbReference>
<dbReference type="Proteomes" id="UP000275078">
    <property type="component" value="Unassembled WGS sequence"/>
</dbReference>
<organism evidence="5 6">
    <name type="scientific">Ascobolus immersus RN42</name>
    <dbReference type="NCBI Taxonomy" id="1160509"/>
    <lineage>
        <taxon>Eukaryota</taxon>
        <taxon>Fungi</taxon>
        <taxon>Dikarya</taxon>
        <taxon>Ascomycota</taxon>
        <taxon>Pezizomycotina</taxon>
        <taxon>Pezizomycetes</taxon>
        <taxon>Pezizales</taxon>
        <taxon>Ascobolaceae</taxon>
        <taxon>Ascobolus</taxon>
    </lineage>
</organism>
<dbReference type="STRING" id="1160509.A0A3N4HDS8"/>
<gene>
    <name evidence="5" type="ORF">BJ508DRAFT_85359</name>
</gene>
<feature type="domain" description="Protein kinase" evidence="4">
    <location>
        <begin position="66"/>
        <end position="337"/>
    </location>
</feature>
<keyword evidence="5" id="KW-0418">Kinase</keyword>
<name>A0A3N4HDS8_ASCIM</name>
<evidence type="ECO:0000256" key="2">
    <source>
        <dbReference type="ARBA" id="ARBA00023006"/>
    </source>
</evidence>
<dbReference type="PANTHER" id="PTHR24348">
    <property type="entry name" value="SERINE/THREONINE-PROTEIN KINASE UNC-51-RELATED"/>
    <property type="match status" value="1"/>
</dbReference>
<dbReference type="InterPro" id="IPR000719">
    <property type="entry name" value="Prot_kinase_dom"/>
</dbReference>
<dbReference type="SUPFAM" id="SSF56112">
    <property type="entry name" value="Protein kinase-like (PK-like)"/>
    <property type="match status" value="1"/>
</dbReference>
<dbReference type="InterPro" id="IPR011009">
    <property type="entry name" value="Kinase-like_dom_sf"/>
</dbReference>
<dbReference type="GO" id="GO:0006914">
    <property type="term" value="P:autophagy"/>
    <property type="evidence" value="ECO:0007669"/>
    <property type="project" value="UniProtKB-KW"/>
</dbReference>
<dbReference type="GO" id="GO:0010506">
    <property type="term" value="P:regulation of autophagy"/>
    <property type="evidence" value="ECO:0007669"/>
    <property type="project" value="InterPro"/>
</dbReference>
<dbReference type="InterPro" id="IPR045269">
    <property type="entry name" value="Atg1-like"/>
</dbReference>
<dbReference type="GO" id="GO:0004674">
    <property type="term" value="F:protein serine/threonine kinase activity"/>
    <property type="evidence" value="ECO:0007669"/>
    <property type="project" value="InterPro"/>
</dbReference>
<evidence type="ECO:0000256" key="3">
    <source>
        <dbReference type="ARBA" id="ARBA00030237"/>
    </source>
</evidence>
<sequence length="337" mass="37363">METSSNSYVASWSGATSKATASHLPAVLNTTSLRLILSYITASDRLAKGSSSGGNTVERLVTGAHLEGGKRIGHGKTFTAEKRRIDSDEGWIVIKRTKVGKEDSEGTLATRIQVAFLEQHILSYYSEISEHPNIIKYHGWGWTLKDLDRAAAVSLFLALEYCEMGTLSSFLRNTAGLSDTQKWQFCLGISRGLEVLHKHGIAHGDVKLANILVTYDHVQDMPIAKISDFGNARLCEALPNIAGLLQFTDYLGTHMYNAPEVQAQFGGATKVTAELFPYCDIFSFGLCCIEVFNNGNRYDTHMEKGEEMKRLLFSFRGSEPKMTQKLKDVEFNQCKSE</sequence>
<dbReference type="EMBL" id="ML119900">
    <property type="protein sequence ID" value="RPA71777.1"/>
    <property type="molecule type" value="Genomic_DNA"/>
</dbReference>
<comment type="subcellular location">
    <subcellularLocation>
        <location evidence="1">Preautophagosomal structure membrane</location>
        <topology evidence="1">Peripheral membrane protein</topology>
    </subcellularLocation>
</comment>
<keyword evidence="5" id="KW-0808">Transferase</keyword>
<evidence type="ECO:0000259" key="4">
    <source>
        <dbReference type="PROSITE" id="PS50011"/>
    </source>
</evidence>
<dbReference type="GO" id="GO:0034045">
    <property type="term" value="C:phagophore assembly site membrane"/>
    <property type="evidence" value="ECO:0007669"/>
    <property type="project" value="UniProtKB-SubCell"/>
</dbReference>
<proteinExistence type="predicted"/>
<dbReference type="PANTHER" id="PTHR24348:SF68">
    <property type="entry name" value="SERINE_THREONINE-PROTEIN KINASE ATG1C"/>
    <property type="match status" value="1"/>
</dbReference>
<accession>A0A3N4HDS8</accession>
<dbReference type="AlphaFoldDB" id="A0A3N4HDS8"/>
<dbReference type="Pfam" id="PF00069">
    <property type="entry name" value="Pkinase"/>
    <property type="match status" value="1"/>
</dbReference>
<evidence type="ECO:0000256" key="1">
    <source>
        <dbReference type="ARBA" id="ARBA00004623"/>
    </source>
</evidence>
<dbReference type="GO" id="GO:0005524">
    <property type="term" value="F:ATP binding"/>
    <property type="evidence" value="ECO:0007669"/>
    <property type="project" value="InterPro"/>
</dbReference>
<dbReference type="OrthoDB" id="3253298at2759"/>
<dbReference type="SMART" id="SM00220">
    <property type="entry name" value="S_TKc"/>
    <property type="match status" value="1"/>
</dbReference>
<dbReference type="Gene3D" id="1.10.510.10">
    <property type="entry name" value="Transferase(Phosphotransferase) domain 1"/>
    <property type="match status" value="1"/>
</dbReference>
<dbReference type="PROSITE" id="PS00108">
    <property type="entry name" value="PROTEIN_KINASE_ST"/>
    <property type="match status" value="1"/>
</dbReference>